<reference evidence="1 2" key="1">
    <citation type="journal article" date="2020" name="J. Phycol.">
        <title>Comparative genome analysis reveals Cyanidiococcus gen. nov., a new extremophilic red algal genus sister to Cyanidioschyzon (Cyanidioschyzonaceae, Rhodophyta).</title>
        <authorList>
            <person name="Liu S.-L."/>
            <person name="Chiang Y.-R."/>
            <person name="Yoon H.S."/>
            <person name="Fu H.-Y."/>
        </authorList>
    </citation>
    <scope>NUCLEOTIDE SEQUENCE [LARGE SCALE GENOMIC DNA]</scope>
    <source>
        <strain evidence="1 2">THAL066</strain>
    </source>
</reference>
<organism evidence="1 2">
    <name type="scientific">Cyanidiococcus yangmingshanensis</name>
    <dbReference type="NCBI Taxonomy" id="2690220"/>
    <lineage>
        <taxon>Eukaryota</taxon>
        <taxon>Rhodophyta</taxon>
        <taxon>Bangiophyceae</taxon>
        <taxon>Cyanidiales</taxon>
        <taxon>Cyanidiaceae</taxon>
        <taxon>Cyanidiococcus</taxon>
    </lineage>
</organism>
<proteinExistence type="predicted"/>
<dbReference type="Proteomes" id="UP000530660">
    <property type="component" value="Unassembled WGS sequence"/>
</dbReference>
<dbReference type="EMBL" id="VWRR01000010">
    <property type="protein sequence ID" value="KAF6002423.1"/>
    <property type="molecule type" value="Genomic_DNA"/>
</dbReference>
<evidence type="ECO:0000313" key="2">
    <source>
        <dbReference type="Proteomes" id="UP000530660"/>
    </source>
</evidence>
<accession>A0A7J7IH73</accession>
<comment type="caution">
    <text evidence="1">The sequence shown here is derived from an EMBL/GenBank/DDBJ whole genome shotgun (WGS) entry which is preliminary data.</text>
</comment>
<dbReference type="AlphaFoldDB" id="A0A7J7IH73"/>
<name>A0A7J7IH73_9RHOD</name>
<protein>
    <submittedName>
        <fullName evidence="1">Uncharacterized protein</fullName>
    </submittedName>
</protein>
<evidence type="ECO:0000313" key="1">
    <source>
        <dbReference type="EMBL" id="KAF6002423.1"/>
    </source>
</evidence>
<gene>
    <name evidence="1" type="ORF">F1559_001969</name>
</gene>
<keyword evidence="2" id="KW-1185">Reference proteome</keyword>
<sequence>MVTAPFFEDLPRGHLQIEWVSFKANAGLRSRGWEALHPPVVEPLIVFCLRQIQMTASGSLAARGQCIRPSNESVSRWRRHYSAHFEAAVNKPVMNATGTALLRRVPHIPSLPFQHHLHC</sequence>